<evidence type="ECO:0000313" key="1">
    <source>
        <dbReference type="EMBL" id="ELK14135.1"/>
    </source>
</evidence>
<reference evidence="2" key="1">
    <citation type="journal article" date="2013" name="Science">
        <title>Comparative analysis of bat genomes provides insight into the evolution of flight and immunity.</title>
        <authorList>
            <person name="Zhang G."/>
            <person name="Cowled C."/>
            <person name="Shi Z."/>
            <person name="Huang Z."/>
            <person name="Bishop-Lilly K.A."/>
            <person name="Fang X."/>
            <person name="Wynne J.W."/>
            <person name="Xiong Z."/>
            <person name="Baker M.L."/>
            <person name="Zhao W."/>
            <person name="Tachedjian M."/>
            <person name="Zhu Y."/>
            <person name="Zhou P."/>
            <person name="Jiang X."/>
            <person name="Ng J."/>
            <person name="Yang L."/>
            <person name="Wu L."/>
            <person name="Xiao J."/>
            <person name="Feng Y."/>
            <person name="Chen Y."/>
            <person name="Sun X."/>
            <person name="Zhang Y."/>
            <person name="Marsh G.A."/>
            <person name="Crameri G."/>
            <person name="Broder C.C."/>
            <person name="Frey K.G."/>
            <person name="Wang L.F."/>
            <person name="Wang J."/>
        </authorList>
    </citation>
    <scope>NUCLEOTIDE SEQUENCE [LARGE SCALE GENOMIC DNA]</scope>
</reference>
<gene>
    <name evidence="1" type="ORF">PAL_GLEAN10020341</name>
</gene>
<protein>
    <submittedName>
        <fullName evidence="1">Uncharacterized protein</fullName>
    </submittedName>
</protein>
<sequence length="65" mass="7072">MGVLFGTSWLAHSGYKPPHVALASSPCWGKVSPGHHSLPSQAWMFLHIVEGTGCCNQLSRNPTWL</sequence>
<dbReference type="AlphaFoldDB" id="L5KSC9"/>
<accession>L5KSC9</accession>
<name>L5KSC9_PTEAL</name>
<proteinExistence type="predicted"/>
<dbReference type="InParanoid" id="L5KSC9"/>
<evidence type="ECO:0000313" key="2">
    <source>
        <dbReference type="Proteomes" id="UP000010552"/>
    </source>
</evidence>
<dbReference type="EMBL" id="KB030580">
    <property type="protein sequence ID" value="ELK14135.1"/>
    <property type="molecule type" value="Genomic_DNA"/>
</dbReference>
<dbReference type="Proteomes" id="UP000010552">
    <property type="component" value="Unassembled WGS sequence"/>
</dbReference>
<keyword evidence="2" id="KW-1185">Reference proteome</keyword>
<organism evidence="1 2">
    <name type="scientific">Pteropus alecto</name>
    <name type="common">Black flying fox</name>
    <dbReference type="NCBI Taxonomy" id="9402"/>
    <lineage>
        <taxon>Eukaryota</taxon>
        <taxon>Metazoa</taxon>
        <taxon>Chordata</taxon>
        <taxon>Craniata</taxon>
        <taxon>Vertebrata</taxon>
        <taxon>Euteleostomi</taxon>
        <taxon>Mammalia</taxon>
        <taxon>Eutheria</taxon>
        <taxon>Laurasiatheria</taxon>
        <taxon>Chiroptera</taxon>
        <taxon>Yinpterochiroptera</taxon>
        <taxon>Pteropodoidea</taxon>
        <taxon>Pteropodidae</taxon>
        <taxon>Pteropodinae</taxon>
        <taxon>Pteropus</taxon>
    </lineage>
</organism>